<feature type="chain" id="PRO_5047106826" evidence="1">
    <location>
        <begin position="24"/>
        <end position="929"/>
    </location>
</feature>
<evidence type="ECO:0000313" key="4">
    <source>
        <dbReference type="Proteomes" id="UP001595998"/>
    </source>
</evidence>
<dbReference type="InterPro" id="IPR013783">
    <property type="entry name" value="Ig-like_fold"/>
</dbReference>
<dbReference type="NCBIfam" id="TIGR01451">
    <property type="entry name" value="B_ant_repeat"/>
    <property type="match status" value="2"/>
</dbReference>
<dbReference type="InterPro" id="IPR051172">
    <property type="entry name" value="Chlamydia_OmcB"/>
</dbReference>
<dbReference type="InterPro" id="IPR001434">
    <property type="entry name" value="OmcB-like_DUF11"/>
</dbReference>
<dbReference type="EMBL" id="JBHSEH010000024">
    <property type="protein sequence ID" value="MFC4427851.1"/>
    <property type="molecule type" value="Genomic_DNA"/>
</dbReference>
<name>A0ABV8XSI3_9DEIO</name>
<dbReference type="Gene3D" id="2.60.40.740">
    <property type="match status" value="1"/>
</dbReference>
<dbReference type="Pfam" id="PF01345">
    <property type="entry name" value="DUF11"/>
    <property type="match status" value="2"/>
</dbReference>
<keyword evidence="1" id="KW-0732">Signal</keyword>
<sequence length="929" mass="95939">MNRSPFPSALFLTVLGALGPAHALTPAGTVISNQVRADYLPPVPGDTGVALSNEVRTVVQAVCALSIAPDGTVTQPAYTVTKLPGESATFAYTLVNAGNDTFRFPVSGRVETGSITPALRVVEDLNGNGRVDPGENDVTAVSLAADASVKLLLVTGALTEGAALVNLVSGCAGGPADENNISRVEVGPPPALTLSKTFSPALLRPGTETTVTVTATNSGAGESREVVLTDLLADQAAQGLSYVAGSAVTSGGALEFTQDASTWETQETAPVRGVRVRVPGLKPKEVLKLTFRMLAGAVAEDHVIANTATAVTGSQGVSATASVDVRFQPAVAIGPQGNAEAPEGSETDRQSRVVAVVGQPVCFEHTAKNTGDVADSFRVSAVLSQGAATVTLLGEDGQPLAQPFVLQPGQTRAVRACYGPQQAGPLSATLTIRGERGTSNATADAVLRVEAGLPELRKSYAATTVNDAGQTVAVPQDRPVQVGDSVTYTLSVRNPYDRPLTGVVVTDPLPAHLDYVSGSAGAQVSGTPGTQSVAWTLGVLAAGETRTLTLTARVSERAVDGEALKNTFSLISSEFTTPLPSNETSTPVWKAKLVVTKRVSAREAAYGDRLLYTLTITNQSETTAIVDAVVVDTAPRGLEYVPGSSGLNDEALADPSIVSGDRTFTATWTVPQIAPGATVTLTYVSRVTPEASGELVNVVTVSGTSAGGVAKAIASNRAQAVTRLNLLRFAPQADIVGVVFVDRNRNGLYEAGVDTPVSRARVLLAGGREALTDDKGRYSFGNVPIGTHAVRLDPSTTPYVALLTPQSGGLSGTKTAHVTGLTSVDFPLAPPAGDISVLRRTTLTAGDVRVEKTVFVRAGGYTVQLRIFTPRPLSGVVLTDPLPAGATLKEGRNTLGGSLSAGETVLTYQFDWTGEPRAATTDPSITWRD</sequence>
<evidence type="ECO:0000313" key="3">
    <source>
        <dbReference type="EMBL" id="MFC4427851.1"/>
    </source>
</evidence>
<feature type="domain" description="DUF11" evidence="2">
    <location>
        <begin position="477"/>
        <end position="586"/>
    </location>
</feature>
<protein>
    <submittedName>
        <fullName evidence="3">DUF11 domain-containing protein</fullName>
    </submittedName>
</protein>
<evidence type="ECO:0000256" key="1">
    <source>
        <dbReference type="SAM" id="SignalP"/>
    </source>
</evidence>
<dbReference type="SUPFAM" id="SSF117074">
    <property type="entry name" value="Hypothetical protein PA1324"/>
    <property type="match status" value="1"/>
</dbReference>
<comment type="caution">
    <text evidence="3">The sequence shown here is derived from an EMBL/GenBank/DDBJ whole genome shotgun (WGS) entry which is preliminary data.</text>
</comment>
<proteinExistence type="predicted"/>
<dbReference type="PANTHER" id="PTHR34819">
    <property type="entry name" value="LARGE CYSTEINE-RICH PERIPLASMIC PROTEIN OMCB"/>
    <property type="match status" value="1"/>
</dbReference>
<dbReference type="Proteomes" id="UP001595998">
    <property type="component" value="Unassembled WGS sequence"/>
</dbReference>
<gene>
    <name evidence="3" type="ORF">ACFOZ9_16660</name>
</gene>
<dbReference type="Gene3D" id="2.60.40.10">
    <property type="entry name" value="Immunoglobulins"/>
    <property type="match status" value="1"/>
</dbReference>
<dbReference type="InterPro" id="IPR047589">
    <property type="entry name" value="DUF11_rpt"/>
</dbReference>
<accession>A0ABV8XSI3</accession>
<feature type="domain" description="DUF11" evidence="2">
    <location>
        <begin position="593"/>
        <end position="705"/>
    </location>
</feature>
<dbReference type="Gene3D" id="2.60.40.1170">
    <property type="entry name" value="Mu homology domain, subdomain B"/>
    <property type="match status" value="1"/>
</dbReference>
<organism evidence="3 4">
    <name type="scientific">Deinococcus navajonensis</name>
    <dbReference type="NCBI Taxonomy" id="309884"/>
    <lineage>
        <taxon>Bacteria</taxon>
        <taxon>Thermotogati</taxon>
        <taxon>Deinococcota</taxon>
        <taxon>Deinococci</taxon>
        <taxon>Deinococcales</taxon>
        <taxon>Deinococcaceae</taxon>
        <taxon>Deinococcus</taxon>
    </lineage>
</organism>
<reference evidence="4" key="1">
    <citation type="journal article" date="2019" name="Int. J. Syst. Evol. Microbiol.">
        <title>The Global Catalogue of Microorganisms (GCM) 10K type strain sequencing project: providing services to taxonomists for standard genome sequencing and annotation.</title>
        <authorList>
            <consortium name="The Broad Institute Genomics Platform"/>
            <consortium name="The Broad Institute Genome Sequencing Center for Infectious Disease"/>
            <person name="Wu L."/>
            <person name="Ma J."/>
        </authorList>
    </citation>
    <scope>NUCLEOTIDE SEQUENCE [LARGE SCALE GENOMIC DNA]</scope>
    <source>
        <strain evidence="4">CCUG 56029</strain>
    </source>
</reference>
<dbReference type="RefSeq" id="WP_380041745.1">
    <property type="nucleotide sequence ID" value="NZ_JBHSEH010000024.1"/>
</dbReference>
<keyword evidence="4" id="KW-1185">Reference proteome</keyword>
<dbReference type="PANTHER" id="PTHR34819:SF3">
    <property type="entry name" value="CELL SURFACE PROTEIN"/>
    <property type="match status" value="1"/>
</dbReference>
<evidence type="ECO:0000259" key="2">
    <source>
        <dbReference type="Pfam" id="PF01345"/>
    </source>
</evidence>
<feature type="signal peptide" evidence="1">
    <location>
        <begin position="1"/>
        <end position="23"/>
    </location>
</feature>